<dbReference type="PANTHER" id="PTHR28641:SF1">
    <property type="entry name" value="MALONYL-COA DECARBOXYLASE, MITOCHONDRIAL"/>
    <property type="match status" value="1"/>
</dbReference>
<dbReference type="GO" id="GO:0005782">
    <property type="term" value="C:peroxisomal matrix"/>
    <property type="evidence" value="ECO:0007669"/>
    <property type="project" value="TreeGrafter"/>
</dbReference>
<dbReference type="Gene3D" id="1.20.140.90">
    <property type="entry name" value="Malonyl-CoA decarboxylase, oligemerization domain"/>
    <property type="match status" value="1"/>
</dbReference>
<evidence type="ECO:0008006" key="6">
    <source>
        <dbReference type="Google" id="ProtNLM"/>
    </source>
</evidence>
<dbReference type="GO" id="GO:0050080">
    <property type="term" value="F:malonyl-CoA decarboxylase activity"/>
    <property type="evidence" value="ECO:0007669"/>
    <property type="project" value="InterPro"/>
</dbReference>
<organism evidence="4 5">
    <name type="scientific">Ficus carica</name>
    <name type="common">Common fig</name>
    <dbReference type="NCBI Taxonomy" id="3494"/>
    <lineage>
        <taxon>Eukaryota</taxon>
        <taxon>Viridiplantae</taxon>
        <taxon>Streptophyta</taxon>
        <taxon>Embryophyta</taxon>
        <taxon>Tracheophyta</taxon>
        <taxon>Spermatophyta</taxon>
        <taxon>Magnoliopsida</taxon>
        <taxon>eudicotyledons</taxon>
        <taxon>Gunneridae</taxon>
        <taxon>Pentapetalae</taxon>
        <taxon>rosids</taxon>
        <taxon>fabids</taxon>
        <taxon>Rosales</taxon>
        <taxon>Moraceae</taxon>
        <taxon>Ficeae</taxon>
        <taxon>Ficus</taxon>
    </lineage>
</organism>
<dbReference type="FunFam" id="3.40.630.150:FF:000002">
    <property type="entry name" value="malonyl-CoA decarboxylase, mitochondrial"/>
    <property type="match status" value="1"/>
</dbReference>
<feature type="domain" description="Malonyl-CoA decarboxylase C-terminal" evidence="2">
    <location>
        <begin position="223"/>
        <end position="494"/>
    </location>
</feature>
<feature type="region of interest" description="Disordered" evidence="1">
    <location>
        <begin position="32"/>
        <end position="65"/>
    </location>
</feature>
<dbReference type="Gene3D" id="3.40.630.150">
    <property type="entry name" value="Malonyl-CoA decarboxylase, catalytic domain"/>
    <property type="match status" value="1"/>
</dbReference>
<dbReference type="Proteomes" id="UP001187192">
    <property type="component" value="Unassembled WGS sequence"/>
</dbReference>
<proteinExistence type="predicted"/>
<evidence type="ECO:0000259" key="2">
    <source>
        <dbReference type="Pfam" id="PF05292"/>
    </source>
</evidence>
<dbReference type="FunFam" id="1.20.140.90:FF:000002">
    <property type="entry name" value="Malonyl-CoA decarboxylase family protein"/>
    <property type="match status" value="1"/>
</dbReference>
<evidence type="ECO:0000256" key="1">
    <source>
        <dbReference type="SAM" id="MobiDB-lite"/>
    </source>
</evidence>
<dbReference type="InterPro" id="IPR007956">
    <property type="entry name" value="Malonyl_CoA_deC_C"/>
</dbReference>
<dbReference type="PANTHER" id="PTHR28641">
    <property type="match status" value="1"/>
</dbReference>
<dbReference type="InterPro" id="IPR035372">
    <property type="entry name" value="MCD_N"/>
</dbReference>
<dbReference type="GO" id="GO:0006085">
    <property type="term" value="P:acetyl-CoA biosynthetic process"/>
    <property type="evidence" value="ECO:0007669"/>
    <property type="project" value="TreeGrafter"/>
</dbReference>
<dbReference type="Pfam" id="PF17408">
    <property type="entry name" value="MCD_N"/>
    <property type="match status" value="1"/>
</dbReference>
<dbReference type="Pfam" id="PF05292">
    <property type="entry name" value="MCD"/>
    <property type="match status" value="1"/>
</dbReference>
<dbReference type="AlphaFoldDB" id="A0AA88CZ89"/>
<dbReference type="InterPro" id="IPR038351">
    <property type="entry name" value="MCD_N_sf"/>
</dbReference>
<name>A0AA88CZ89_FICCA</name>
<sequence length="555" mass="62668">MNKKGLAILLRTRMRPTDASKLAQSPLNNVVNQSVSNSEENRSNGRVGGFVSGENASKNTERRNFENVRESMQSAISMNKSEVLDTVLNDFSEGYFCLSHEDRRKLLLLLAKEYDLNRTQVRELIKQYLGLELPNSGNVQSSGLEEEGMLSTFYRIERNLRHALKPMYEDLFERLNTHPGGLKFLSIIRADILSILAEENLVSLRALDSYLKEKLSTWLSPAALELHQITWDDPASLLEKIVAYEAVHPISNLIDLKRRLGVGRRCFGYLHPAIPGEPLIFIEVALLKNVAQTIQEVLWDDPPIPECEATCALFYSISSTQPGLSGINLGKFLIKRVIKLVKRDMPHISTFATLSPIPGFMQWLLSKLASQPKLLEGEVLSHSSADKSGSSFWENILEPEEERALMEASRGVAFGIETPSNETLCKGEAAKNDNSYEQEHNSYLLQEKKRGKVLDSVANFHLQNGAMIERINWMADRSEKGLRQSGGIMVNYVYRLESIEEFAHSYFNTGHIHASNDLQRYVEIGTKLTQDFDFRHRGSEAEFGLPQANCSCKTW</sequence>
<evidence type="ECO:0000313" key="4">
    <source>
        <dbReference type="EMBL" id="GMN36386.1"/>
    </source>
</evidence>
<gene>
    <name evidence="4" type="ORF">TIFTF001_005988</name>
</gene>
<reference evidence="4" key="1">
    <citation type="submission" date="2023-07" db="EMBL/GenBank/DDBJ databases">
        <title>draft genome sequence of fig (Ficus carica).</title>
        <authorList>
            <person name="Takahashi T."/>
            <person name="Nishimura K."/>
        </authorList>
    </citation>
    <scope>NUCLEOTIDE SEQUENCE</scope>
</reference>
<dbReference type="InterPro" id="IPR038917">
    <property type="entry name" value="Malonyl_CoA_deC"/>
</dbReference>
<accession>A0AA88CZ89</accession>
<keyword evidence="5" id="KW-1185">Reference proteome</keyword>
<protein>
    <recommendedName>
        <fullName evidence="6">Malonyl-CoA decarboxylase</fullName>
    </recommendedName>
</protein>
<dbReference type="EMBL" id="BTGU01000006">
    <property type="protein sequence ID" value="GMN36386.1"/>
    <property type="molecule type" value="Genomic_DNA"/>
</dbReference>
<evidence type="ECO:0000313" key="5">
    <source>
        <dbReference type="Proteomes" id="UP001187192"/>
    </source>
</evidence>
<comment type="caution">
    <text evidence="4">The sequence shown here is derived from an EMBL/GenBank/DDBJ whole genome shotgun (WGS) entry which is preliminary data.</text>
</comment>
<evidence type="ECO:0000259" key="3">
    <source>
        <dbReference type="Pfam" id="PF17408"/>
    </source>
</evidence>
<dbReference type="GO" id="GO:0005759">
    <property type="term" value="C:mitochondrial matrix"/>
    <property type="evidence" value="ECO:0007669"/>
    <property type="project" value="TreeGrafter"/>
</dbReference>
<dbReference type="GO" id="GO:2001294">
    <property type="term" value="P:malonyl-CoA catabolic process"/>
    <property type="evidence" value="ECO:0007669"/>
    <property type="project" value="TreeGrafter"/>
</dbReference>
<dbReference type="GO" id="GO:0006633">
    <property type="term" value="P:fatty acid biosynthetic process"/>
    <property type="evidence" value="ECO:0007669"/>
    <property type="project" value="InterPro"/>
</dbReference>
<dbReference type="InterPro" id="IPR042303">
    <property type="entry name" value="Malonyl_CoA_deC_C_sf"/>
</dbReference>
<feature type="domain" description="Malonyl-CoA decarboxylase N-terminal" evidence="3">
    <location>
        <begin position="156"/>
        <end position="218"/>
    </location>
</feature>